<feature type="transmembrane region" description="Helical" evidence="7">
    <location>
        <begin position="7"/>
        <end position="26"/>
    </location>
</feature>
<keyword evidence="5 7" id="KW-1133">Transmembrane helix</keyword>
<protein>
    <recommendedName>
        <fullName evidence="8">ABC transmembrane type-1 domain-containing protein</fullName>
    </recommendedName>
</protein>
<dbReference type="InterPro" id="IPR035906">
    <property type="entry name" value="MetI-like_sf"/>
</dbReference>
<comment type="caution">
    <text evidence="9">The sequence shown here is derived from an EMBL/GenBank/DDBJ whole genome shotgun (WGS) entry which is preliminary data.</text>
</comment>
<proteinExistence type="predicted"/>
<feature type="transmembrane region" description="Helical" evidence="7">
    <location>
        <begin position="46"/>
        <end position="67"/>
    </location>
</feature>
<keyword evidence="3" id="KW-1003">Cell membrane</keyword>
<dbReference type="GO" id="GO:0055085">
    <property type="term" value="P:transmembrane transport"/>
    <property type="evidence" value="ECO:0007669"/>
    <property type="project" value="InterPro"/>
</dbReference>
<keyword evidence="2" id="KW-0813">Transport</keyword>
<sequence>LISVAIVRIWQVTPFAVLIFLARLLSLPVEPYEAARVDGASKWETFRYLTLPFLYKYIILVVLFLSVDAMREFGTIYTMTRGGPGRATEVSSMYAYNLGFKILKMGQTYAMTHVILLLTVGIAVFILSFWKRLED</sequence>
<keyword evidence="4 7" id="KW-0812">Transmembrane</keyword>
<dbReference type="CDD" id="cd06261">
    <property type="entry name" value="TM_PBP2"/>
    <property type="match status" value="1"/>
</dbReference>
<evidence type="ECO:0000256" key="2">
    <source>
        <dbReference type="ARBA" id="ARBA00022448"/>
    </source>
</evidence>
<evidence type="ECO:0000259" key="8">
    <source>
        <dbReference type="PROSITE" id="PS50928"/>
    </source>
</evidence>
<comment type="subcellular location">
    <subcellularLocation>
        <location evidence="1">Cell membrane</location>
        <topology evidence="1">Multi-pass membrane protein</topology>
    </subcellularLocation>
</comment>
<evidence type="ECO:0000256" key="7">
    <source>
        <dbReference type="SAM" id="Phobius"/>
    </source>
</evidence>
<dbReference type="InterPro" id="IPR000515">
    <property type="entry name" value="MetI-like"/>
</dbReference>
<feature type="non-terminal residue" evidence="9">
    <location>
        <position position="1"/>
    </location>
</feature>
<dbReference type="GO" id="GO:0005886">
    <property type="term" value="C:plasma membrane"/>
    <property type="evidence" value="ECO:0007669"/>
    <property type="project" value="UniProtKB-SubCell"/>
</dbReference>
<feature type="domain" description="ABC transmembrane type-1" evidence="8">
    <location>
        <begin position="1"/>
        <end position="126"/>
    </location>
</feature>
<dbReference type="AlphaFoldDB" id="X1LM44"/>
<dbReference type="PROSITE" id="PS50928">
    <property type="entry name" value="ABC_TM1"/>
    <property type="match status" value="1"/>
</dbReference>
<accession>X1LM44</accession>
<dbReference type="EMBL" id="BARV01006028">
    <property type="protein sequence ID" value="GAI06901.1"/>
    <property type="molecule type" value="Genomic_DNA"/>
</dbReference>
<dbReference type="PANTHER" id="PTHR43005:SF1">
    <property type="entry name" value="SPERMIDINE_PUTRESCINE TRANSPORT SYSTEM PERMEASE PROTEIN"/>
    <property type="match status" value="1"/>
</dbReference>
<feature type="transmembrane region" description="Helical" evidence="7">
    <location>
        <begin position="109"/>
        <end position="130"/>
    </location>
</feature>
<dbReference type="Pfam" id="PF00528">
    <property type="entry name" value="BPD_transp_1"/>
    <property type="match status" value="1"/>
</dbReference>
<evidence type="ECO:0000256" key="6">
    <source>
        <dbReference type="ARBA" id="ARBA00023136"/>
    </source>
</evidence>
<gene>
    <name evidence="9" type="ORF">S06H3_12307</name>
</gene>
<evidence type="ECO:0000313" key="9">
    <source>
        <dbReference type="EMBL" id="GAI06901.1"/>
    </source>
</evidence>
<evidence type="ECO:0000256" key="3">
    <source>
        <dbReference type="ARBA" id="ARBA00022475"/>
    </source>
</evidence>
<reference evidence="9" key="1">
    <citation type="journal article" date="2014" name="Front. Microbiol.">
        <title>High frequency of phylogenetically diverse reductive dehalogenase-homologous genes in deep subseafloor sedimentary metagenomes.</title>
        <authorList>
            <person name="Kawai M."/>
            <person name="Futagami T."/>
            <person name="Toyoda A."/>
            <person name="Takaki Y."/>
            <person name="Nishi S."/>
            <person name="Hori S."/>
            <person name="Arai W."/>
            <person name="Tsubouchi T."/>
            <person name="Morono Y."/>
            <person name="Uchiyama I."/>
            <person name="Ito T."/>
            <person name="Fujiyama A."/>
            <person name="Inagaki F."/>
            <person name="Takami H."/>
        </authorList>
    </citation>
    <scope>NUCLEOTIDE SEQUENCE</scope>
    <source>
        <strain evidence="9">Expedition CK06-06</strain>
    </source>
</reference>
<organism evidence="9">
    <name type="scientific">marine sediment metagenome</name>
    <dbReference type="NCBI Taxonomy" id="412755"/>
    <lineage>
        <taxon>unclassified sequences</taxon>
        <taxon>metagenomes</taxon>
        <taxon>ecological metagenomes</taxon>
    </lineage>
</organism>
<name>X1LM44_9ZZZZ</name>
<dbReference type="SUPFAM" id="SSF161098">
    <property type="entry name" value="MetI-like"/>
    <property type="match status" value="1"/>
</dbReference>
<evidence type="ECO:0000256" key="1">
    <source>
        <dbReference type="ARBA" id="ARBA00004651"/>
    </source>
</evidence>
<evidence type="ECO:0000256" key="4">
    <source>
        <dbReference type="ARBA" id="ARBA00022692"/>
    </source>
</evidence>
<dbReference type="PANTHER" id="PTHR43005">
    <property type="entry name" value="BLR7065 PROTEIN"/>
    <property type="match status" value="1"/>
</dbReference>
<dbReference type="Gene3D" id="1.10.3720.10">
    <property type="entry name" value="MetI-like"/>
    <property type="match status" value="1"/>
</dbReference>
<keyword evidence="6 7" id="KW-0472">Membrane</keyword>
<evidence type="ECO:0000256" key="5">
    <source>
        <dbReference type="ARBA" id="ARBA00022989"/>
    </source>
</evidence>